<name>A0ABM6D9D4_9BACL</name>
<reference evidence="1" key="1">
    <citation type="submission" date="2016-10" db="EMBL/GenBank/DDBJ databases">
        <authorList>
            <person name="See-Too W.S."/>
        </authorList>
    </citation>
    <scope>NUCLEOTIDE SEQUENCE</scope>
    <source>
        <strain evidence="1">DSM 14505</strain>
    </source>
</reference>
<evidence type="ECO:0000313" key="1">
    <source>
        <dbReference type="EMBL" id="ANU11965.1"/>
    </source>
</evidence>
<organism evidence="1 2">
    <name type="scientific">Planococcus antarcticus DSM 14505</name>
    <dbReference type="NCBI Taxonomy" id="1185653"/>
    <lineage>
        <taxon>Bacteria</taxon>
        <taxon>Bacillati</taxon>
        <taxon>Bacillota</taxon>
        <taxon>Bacilli</taxon>
        <taxon>Bacillales</taxon>
        <taxon>Caryophanaceae</taxon>
        <taxon>Planococcus</taxon>
    </lineage>
</organism>
<keyword evidence="2" id="KW-1185">Reference proteome</keyword>
<dbReference type="EMBL" id="CP016534">
    <property type="protein sequence ID" value="ANU11965.1"/>
    <property type="molecule type" value="Genomic_DNA"/>
</dbReference>
<dbReference type="RefSeq" id="WP_065537251.1">
    <property type="nucleotide sequence ID" value="NZ_CP016534.2"/>
</dbReference>
<sequence>MKKIQLSGNLQFMTSIIEENQLVEYQGGKLLILDEVRIEDKQMSELDIVKMVIDEMYKLFGNCVALKEAKQ</sequence>
<proteinExistence type="predicted"/>
<gene>
    <name evidence="1" type="ORF">BBH88_17750</name>
</gene>
<dbReference type="Proteomes" id="UP000092661">
    <property type="component" value="Chromosome"/>
</dbReference>
<protein>
    <submittedName>
        <fullName evidence="1">Uncharacterized protein</fullName>
    </submittedName>
</protein>
<evidence type="ECO:0000313" key="2">
    <source>
        <dbReference type="Proteomes" id="UP000092661"/>
    </source>
</evidence>
<accession>A0ABM6D9D4</accession>